<dbReference type="Proteomes" id="UP000814243">
    <property type="component" value="Unassembled WGS sequence"/>
</dbReference>
<proteinExistence type="inferred from homology"/>
<gene>
    <name evidence="3" type="ORF">HF086_012501</name>
</gene>
<dbReference type="EMBL" id="JACEFF010000011">
    <property type="protein sequence ID" value="KAH9645774.1"/>
    <property type="molecule type" value="Genomic_DNA"/>
</dbReference>
<reference evidence="3" key="1">
    <citation type="journal article" date="2021" name="G3 (Bethesda)">
        <title>Genome and transcriptome analysis of the beet armyworm Spodoptera exigua reveals targets for pest control. .</title>
        <authorList>
            <person name="Simon S."/>
            <person name="Breeschoten T."/>
            <person name="Jansen H.J."/>
            <person name="Dirks R.P."/>
            <person name="Schranz M.E."/>
            <person name="Ros V.I.D."/>
        </authorList>
    </citation>
    <scope>NUCLEOTIDE SEQUENCE</scope>
    <source>
        <strain evidence="3">TB_SE_WUR_2020</strain>
    </source>
</reference>
<comment type="similarity">
    <text evidence="1">Belongs to the UBR4 family.</text>
</comment>
<evidence type="ECO:0000256" key="1">
    <source>
        <dbReference type="PROSITE-ProRule" id="PRU01388"/>
    </source>
</evidence>
<dbReference type="InterPro" id="IPR025704">
    <property type="entry name" value="E3_Ub_ligase_UBR4_C"/>
</dbReference>
<keyword evidence="1" id="KW-0862">Zinc</keyword>
<dbReference type="Pfam" id="PF13764">
    <property type="entry name" value="E3_UbLigase_R4"/>
    <property type="match status" value="1"/>
</dbReference>
<name>A0A922MZH8_SPOEX</name>
<organism evidence="3 4">
    <name type="scientific">Spodoptera exigua</name>
    <name type="common">Beet armyworm</name>
    <name type="synonym">Noctua fulgens</name>
    <dbReference type="NCBI Taxonomy" id="7107"/>
    <lineage>
        <taxon>Eukaryota</taxon>
        <taxon>Metazoa</taxon>
        <taxon>Ecdysozoa</taxon>
        <taxon>Arthropoda</taxon>
        <taxon>Hexapoda</taxon>
        <taxon>Insecta</taxon>
        <taxon>Pterygota</taxon>
        <taxon>Neoptera</taxon>
        <taxon>Endopterygota</taxon>
        <taxon>Lepidoptera</taxon>
        <taxon>Glossata</taxon>
        <taxon>Ditrysia</taxon>
        <taxon>Noctuoidea</taxon>
        <taxon>Noctuidae</taxon>
        <taxon>Amphipyrinae</taxon>
        <taxon>Spodoptera</taxon>
    </lineage>
</organism>
<sequence length="211" mass="23601">MALYVINTSRVAAREVSALEASLAWAPARLLESAHDAEGPLYFLTLMLMLYPHAKSPNINKVKSPNNHPDLSYRWRAVKVDMLKRLLVIGHVRAVAPAGPAMRALPADHRAVKQWQDYKPYALFVAIIDQLYTVMFKNVSATTVDQWPVKLAEYIRHNDEANGKAAERIVTTLTDELLPCASFAEFCDAAGFLEDIPEPDAFLQTLIDEQP</sequence>
<evidence type="ECO:0000259" key="2">
    <source>
        <dbReference type="Pfam" id="PF13764"/>
    </source>
</evidence>
<protein>
    <recommendedName>
        <fullName evidence="2">E3 ubiquitin ligase UBR4 C-terminal domain-containing protein</fullName>
    </recommendedName>
</protein>
<dbReference type="InterPro" id="IPR045189">
    <property type="entry name" value="UBR4-like"/>
</dbReference>
<evidence type="ECO:0000313" key="4">
    <source>
        <dbReference type="Proteomes" id="UP000814243"/>
    </source>
</evidence>
<dbReference type="PANTHER" id="PTHR21725">
    <property type="entry name" value="E3 UBIQUITIN-PROTEIN LIGASE UBR4"/>
    <property type="match status" value="1"/>
</dbReference>
<dbReference type="PANTHER" id="PTHR21725:SF1">
    <property type="entry name" value="E3 UBIQUITIN-PROTEIN LIGASE UBR4"/>
    <property type="match status" value="1"/>
</dbReference>
<feature type="region of interest" description="UBR4 E3 catalytic module" evidence="1">
    <location>
        <begin position="1"/>
        <end position="210"/>
    </location>
</feature>
<dbReference type="PROSITE" id="PS52043">
    <property type="entry name" value="UBR4_E3"/>
    <property type="match status" value="1"/>
</dbReference>
<feature type="domain" description="E3 ubiquitin ligase UBR4 C-terminal" evidence="2">
    <location>
        <begin position="1"/>
        <end position="191"/>
    </location>
</feature>
<accession>A0A922MZH8</accession>
<evidence type="ECO:0000313" key="3">
    <source>
        <dbReference type="EMBL" id="KAH9645774.1"/>
    </source>
</evidence>
<keyword evidence="1" id="KW-0863">Zinc-finger</keyword>
<dbReference type="GO" id="GO:0008270">
    <property type="term" value="F:zinc ion binding"/>
    <property type="evidence" value="ECO:0007669"/>
    <property type="project" value="UniProtKB-KW"/>
</dbReference>
<comment type="caution">
    <text evidence="3">The sequence shown here is derived from an EMBL/GenBank/DDBJ whole genome shotgun (WGS) entry which is preliminary data.</text>
</comment>
<keyword evidence="1" id="KW-0479">Metal-binding</keyword>
<dbReference type="AlphaFoldDB" id="A0A922MZH8"/>